<evidence type="ECO:0000313" key="3">
    <source>
        <dbReference type="Proteomes" id="UP000663844"/>
    </source>
</evidence>
<accession>A0A820Q5F2</accession>
<name>A0A820Q5F2_9BILA</name>
<reference evidence="2" key="1">
    <citation type="submission" date="2021-02" db="EMBL/GenBank/DDBJ databases">
        <authorList>
            <person name="Nowell W R."/>
        </authorList>
    </citation>
    <scope>NUCLEOTIDE SEQUENCE</scope>
</reference>
<evidence type="ECO:0000256" key="1">
    <source>
        <dbReference type="SAM" id="Phobius"/>
    </source>
</evidence>
<feature type="transmembrane region" description="Helical" evidence="1">
    <location>
        <begin position="87"/>
        <end position="109"/>
    </location>
</feature>
<dbReference type="SUPFAM" id="SSF81321">
    <property type="entry name" value="Family A G protein-coupled receptor-like"/>
    <property type="match status" value="1"/>
</dbReference>
<keyword evidence="1" id="KW-0472">Membrane</keyword>
<dbReference type="EMBL" id="CAJOAZ010028249">
    <property type="protein sequence ID" value="CAF4415950.1"/>
    <property type="molecule type" value="Genomic_DNA"/>
</dbReference>
<dbReference type="AlphaFoldDB" id="A0A820Q5F2"/>
<keyword evidence="1" id="KW-1133">Transmembrane helix</keyword>
<gene>
    <name evidence="2" type="ORF">OXD698_LOCUS52333</name>
</gene>
<organism evidence="2 3">
    <name type="scientific">Adineta steineri</name>
    <dbReference type="NCBI Taxonomy" id="433720"/>
    <lineage>
        <taxon>Eukaryota</taxon>
        <taxon>Metazoa</taxon>
        <taxon>Spiralia</taxon>
        <taxon>Gnathifera</taxon>
        <taxon>Rotifera</taxon>
        <taxon>Eurotatoria</taxon>
        <taxon>Bdelloidea</taxon>
        <taxon>Adinetida</taxon>
        <taxon>Adinetidae</taxon>
        <taxon>Adineta</taxon>
    </lineage>
</organism>
<feature type="non-terminal residue" evidence="2">
    <location>
        <position position="1"/>
    </location>
</feature>
<sequence>KFNIILNSFHCCVPFIINIISTIVIILKTARRRSTLQKDLPCKQHIIEQLKQFKRLFISSFLLFILALPRLIIMFAAGCMKTNADSWLFLIGYFLSFVPPMLTFTIFVLPSVEYKQKFRTTITAYRNTVRTRLQLII</sequence>
<evidence type="ECO:0000313" key="2">
    <source>
        <dbReference type="EMBL" id="CAF4415950.1"/>
    </source>
</evidence>
<feature type="transmembrane region" description="Helical" evidence="1">
    <location>
        <begin position="56"/>
        <end position="75"/>
    </location>
</feature>
<feature type="transmembrane region" description="Helical" evidence="1">
    <location>
        <begin position="6"/>
        <end position="27"/>
    </location>
</feature>
<dbReference type="Proteomes" id="UP000663844">
    <property type="component" value="Unassembled WGS sequence"/>
</dbReference>
<comment type="caution">
    <text evidence="2">The sequence shown here is derived from an EMBL/GenBank/DDBJ whole genome shotgun (WGS) entry which is preliminary data.</text>
</comment>
<dbReference type="Gene3D" id="1.20.1070.10">
    <property type="entry name" value="Rhodopsin 7-helix transmembrane proteins"/>
    <property type="match status" value="1"/>
</dbReference>
<proteinExistence type="predicted"/>
<keyword evidence="1" id="KW-0812">Transmembrane</keyword>
<protein>
    <submittedName>
        <fullName evidence="2">Uncharacterized protein</fullName>
    </submittedName>
</protein>